<dbReference type="PANTHER" id="PTHR10322:SF23">
    <property type="entry name" value="DNA POLYMERASE DELTA CATALYTIC SUBUNIT"/>
    <property type="match status" value="1"/>
</dbReference>
<dbReference type="GeneID" id="36835214"/>
<evidence type="ECO:0000313" key="2">
    <source>
        <dbReference type="Proteomes" id="UP000247586"/>
    </source>
</evidence>
<dbReference type="EMBL" id="CP029287">
    <property type="protein sequence ID" value="AWR99586.1"/>
    <property type="molecule type" value="Genomic_DNA"/>
</dbReference>
<dbReference type="STRING" id="1293036.GCA_001315825_00188"/>
<accession>A0A2U9IU67</accession>
<dbReference type="PANTHER" id="PTHR10322">
    <property type="entry name" value="DNA POLYMERASE CATALYTIC SUBUNIT"/>
    <property type="match status" value="1"/>
</dbReference>
<dbReference type="AlphaFoldDB" id="A0A2U9IU67"/>
<dbReference type="SUPFAM" id="SSF53098">
    <property type="entry name" value="Ribonuclease H-like"/>
    <property type="match status" value="1"/>
</dbReference>
<name>A0A2U9IU67_9CREN</name>
<keyword evidence="2" id="KW-1185">Reference proteome</keyword>
<dbReference type="Gene3D" id="3.30.342.10">
    <property type="entry name" value="DNA Polymerase, chain B, domain 1"/>
    <property type="match status" value="1"/>
</dbReference>
<organism evidence="1 2">
    <name type="scientific">Metallosphaera hakonensis JCM 8857 = DSM 7519</name>
    <dbReference type="NCBI Taxonomy" id="1293036"/>
    <lineage>
        <taxon>Archaea</taxon>
        <taxon>Thermoproteota</taxon>
        <taxon>Thermoprotei</taxon>
        <taxon>Sulfolobales</taxon>
        <taxon>Sulfolobaceae</taxon>
        <taxon>Metallosphaera</taxon>
    </lineage>
</organism>
<reference evidence="1 2" key="1">
    <citation type="submission" date="2018-05" db="EMBL/GenBank/DDBJ databases">
        <title>Complete Genome Sequences of Extremely Thermoacidophilic, Metal-Mobilizing Type-Strain Members of the Archaeal Family Sulfolobaceae: Acidianus brierleyi DSM-1651T, Acidianus sulfidivorans DSM-18786T, Metallosphaera hakonensis DSM-7519T, and Metallosphaera prunae DSM-10039T.</title>
        <authorList>
            <person name="Counts J.A."/>
            <person name="Kelly R.M."/>
        </authorList>
    </citation>
    <scope>NUCLEOTIDE SEQUENCE [LARGE SCALE GENOMIC DNA]</scope>
    <source>
        <strain evidence="1 2">HO1-1</strain>
    </source>
</reference>
<dbReference type="OrthoDB" id="323192at2157"/>
<reference evidence="2" key="3">
    <citation type="submission" date="2020-03" db="EMBL/GenBank/DDBJ databases">
        <title>Sequencing and Assembly of Multiple Reported Metal-Biooxidizing Members of the Extremely Thermoacidophilic Archaeal Family Sulfolobaceae.</title>
        <authorList>
            <person name="Counts J.A."/>
            <person name="Kelly R.M."/>
        </authorList>
    </citation>
    <scope>NUCLEOTIDE SEQUENCE [LARGE SCALE GENOMIC DNA]</scope>
    <source>
        <strain evidence="2">HO1-1</strain>
    </source>
</reference>
<gene>
    <name evidence="1" type="ORF">DFR87_07690</name>
</gene>
<protein>
    <submittedName>
        <fullName evidence="1">Uncharacterized protein</fullName>
    </submittedName>
</protein>
<dbReference type="InterPro" id="IPR050240">
    <property type="entry name" value="DNA_pol_type-B"/>
</dbReference>
<dbReference type="RefSeq" id="WP_110369265.1">
    <property type="nucleotide sequence ID" value="NZ_CP029287.2"/>
</dbReference>
<dbReference type="GO" id="GO:0003887">
    <property type="term" value="F:DNA-directed DNA polymerase activity"/>
    <property type="evidence" value="ECO:0007669"/>
    <property type="project" value="TreeGrafter"/>
</dbReference>
<reference evidence="2" key="2">
    <citation type="submission" date="2020-03" db="EMBL/GenBank/DDBJ databases">
        <title>Complete Genome Sequences of Extremely Thermoacidophilic, Metal-Mobilizing Type-Strain Members of the Archaeal Family Sulfolobaceae: Acidianus brierleyi DSM-1651T, Acidianus sulfidivorans DSM-18786T, Metallosphaera hakonensis DSM-7519T, and Metallosphaera prunae DSM-10039T.</title>
        <authorList>
            <person name="Counts J.A."/>
            <person name="Kelly R.M."/>
        </authorList>
    </citation>
    <scope>NUCLEOTIDE SEQUENCE [LARGE SCALE GENOMIC DNA]</scope>
    <source>
        <strain evidence="2">HO1-1</strain>
    </source>
</reference>
<dbReference type="KEGG" id="mhk:DFR87_07690"/>
<sequence length="160" mass="18758">MRVSVFVLDFSYDVEDNVPEIYIWGIDENGNRVVIIEKTFRPYFYVLPKDGTNLKQISEQIRALSKQQSPITQISEKEMKYFGTPLKVLRVETVIPVFVRTYREEIAKINGVKEVLEADIRFYMRYSIDTNVRPFFWITAEVDEIKREGAAQESIANCIF</sequence>
<evidence type="ECO:0000313" key="1">
    <source>
        <dbReference type="EMBL" id="AWR99586.1"/>
    </source>
</evidence>
<dbReference type="InterPro" id="IPR012337">
    <property type="entry name" value="RNaseH-like_sf"/>
</dbReference>
<dbReference type="GO" id="GO:0006261">
    <property type="term" value="P:DNA-templated DNA replication"/>
    <property type="evidence" value="ECO:0007669"/>
    <property type="project" value="TreeGrafter"/>
</dbReference>
<proteinExistence type="predicted"/>
<dbReference type="Proteomes" id="UP000247586">
    <property type="component" value="Chromosome"/>
</dbReference>